<dbReference type="Proteomes" id="UP001183246">
    <property type="component" value="Unassembled WGS sequence"/>
</dbReference>
<evidence type="ECO:0008006" key="5">
    <source>
        <dbReference type="Google" id="ProtNLM"/>
    </source>
</evidence>
<reference evidence="4" key="1">
    <citation type="submission" date="2023-07" db="EMBL/GenBank/DDBJ databases">
        <title>30 novel species of actinomycetes from the DSMZ collection.</title>
        <authorList>
            <person name="Nouioui I."/>
        </authorList>
    </citation>
    <scope>NUCLEOTIDE SEQUENCE [LARGE SCALE GENOMIC DNA]</scope>
    <source>
        <strain evidence="4">DSM 44938</strain>
    </source>
</reference>
<proteinExistence type="predicted"/>
<dbReference type="RefSeq" id="WP_311706386.1">
    <property type="nucleotide sequence ID" value="NZ_JAVREL010000013.1"/>
</dbReference>
<keyword evidence="2" id="KW-0732">Signal</keyword>
<protein>
    <recommendedName>
        <fullName evidence="5">Secreted protein</fullName>
    </recommendedName>
</protein>
<accession>A0ABU2MUE2</accession>
<name>A0ABU2MUE2_9ACTN</name>
<organism evidence="3 4">
    <name type="scientific">Streptomyces litchfieldiae</name>
    <dbReference type="NCBI Taxonomy" id="3075543"/>
    <lineage>
        <taxon>Bacteria</taxon>
        <taxon>Bacillati</taxon>
        <taxon>Actinomycetota</taxon>
        <taxon>Actinomycetes</taxon>
        <taxon>Kitasatosporales</taxon>
        <taxon>Streptomycetaceae</taxon>
        <taxon>Streptomyces</taxon>
    </lineage>
</organism>
<gene>
    <name evidence="3" type="ORF">RM590_22035</name>
</gene>
<evidence type="ECO:0000313" key="4">
    <source>
        <dbReference type="Proteomes" id="UP001183246"/>
    </source>
</evidence>
<dbReference type="EMBL" id="JAVREL010000013">
    <property type="protein sequence ID" value="MDT0345262.1"/>
    <property type="molecule type" value="Genomic_DNA"/>
</dbReference>
<keyword evidence="4" id="KW-1185">Reference proteome</keyword>
<feature type="chain" id="PRO_5045528672" description="Secreted protein" evidence="2">
    <location>
        <begin position="31"/>
        <end position="512"/>
    </location>
</feature>
<evidence type="ECO:0000256" key="1">
    <source>
        <dbReference type="SAM" id="MobiDB-lite"/>
    </source>
</evidence>
<sequence>MNRRSLRAAGLALTATLALLAGMSVSPAHGAPSPGPPPGSGSQEPLAERGTRDAAPLAFPGPGRPAPVGEFALRAGSDLSGRIADLDAALPKQGVQNLLAQANRTLGTGSACADPFGAGDPVSGTDPTLKPPLAPVELYCFESDDSLSQEWIPQAVTGVWDAQADETWGESARPVLTGWYDSTNPGRDDGCTAAESDACNEKGVRVSFVDPATRTYRHVLLVWPYYNSYGNISFDAVHASENPRQNGIHAGGMVWYGNYLYVADTFNGIRVFDMRYIMDLNPDQDAARDDPTPDGLTSNVRDNRKVGRQSGVWYSYGYRYVMPQVASWTFSSTQYNSGSSSSCADTGAPRASYLSLDRSGTDQLLLGEYCQPSAAQPSTGRVGAYPVAALAATTGTVAAASGSTYFLPTHQVQGVARYNGDWFINQSHRYSNGSLWRARVTSGQLALNGGEIRTAVGPEDLGYEHGTGTGRAPRLWSVSEHRANITDPSCTGNTPCGRVLYAHLASDVLAEP</sequence>
<evidence type="ECO:0000313" key="3">
    <source>
        <dbReference type="EMBL" id="MDT0345262.1"/>
    </source>
</evidence>
<comment type="caution">
    <text evidence="3">The sequence shown here is derived from an EMBL/GenBank/DDBJ whole genome shotgun (WGS) entry which is preliminary data.</text>
</comment>
<feature type="region of interest" description="Disordered" evidence="1">
    <location>
        <begin position="283"/>
        <end position="302"/>
    </location>
</feature>
<feature type="signal peptide" evidence="2">
    <location>
        <begin position="1"/>
        <end position="30"/>
    </location>
</feature>
<feature type="region of interest" description="Disordered" evidence="1">
    <location>
        <begin position="27"/>
        <end position="70"/>
    </location>
</feature>
<evidence type="ECO:0000256" key="2">
    <source>
        <dbReference type="SAM" id="SignalP"/>
    </source>
</evidence>